<keyword evidence="1" id="KW-1133">Transmembrane helix</keyword>
<dbReference type="KEGG" id="rain:Rai3103_14300"/>
<sequence length="341" mass="36179">MEHRTGRVAAHAATAGAAVAPRIAAIDVYRGLAVLLMAVGNLGLGVRWVPQALKHPADIGFTLADVVAPMFMLSIALVAGSRVRGWRAAPDKRSVRIRMARRGLMLLGLGALISGGQALTASPGPLELSWGVLQAIGAATLLLLPVVMMPWWVRLATGIGCLVLYQTLLDRYFLAAVLGISFDSILGSISWGGFLMIGSVVGELWQRASGPLRRTQVLALAGATAALLAFGLAGWVPVSKNRASLTYELLALGLCLLIFTPIAAALDDHPTRWGWLQSPGRHPLPLYCAHLITMAFLTLPDVDGWYAGAPPWLTLVQASVMVAVLLGAAAVLDHRGWALRF</sequence>
<dbReference type="PANTHER" id="PTHR31061">
    <property type="entry name" value="LD22376P"/>
    <property type="match status" value="1"/>
</dbReference>
<feature type="domain" description="Heparan-alpha-glucosaminide N-acetyltransferase catalytic" evidence="2">
    <location>
        <begin position="22"/>
        <end position="208"/>
    </location>
</feature>
<feature type="transmembrane region" description="Helical" evidence="1">
    <location>
        <begin position="217"/>
        <end position="238"/>
    </location>
</feature>
<feature type="transmembrane region" description="Helical" evidence="1">
    <location>
        <begin position="31"/>
        <end position="49"/>
    </location>
</feature>
<dbReference type="Pfam" id="PF07786">
    <property type="entry name" value="HGSNAT_cat"/>
    <property type="match status" value="1"/>
</dbReference>
<dbReference type="PANTHER" id="PTHR31061:SF24">
    <property type="entry name" value="LD22376P"/>
    <property type="match status" value="1"/>
</dbReference>
<accession>A0A5Q2FFP0</accession>
<feature type="transmembrane region" description="Helical" evidence="1">
    <location>
        <begin position="104"/>
        <end position="122"/>
    </location>
</feature>
<feature type="transmembrane region" description="Helical" evidence="1">
    <location>
        <begin position="61"/>
        <end position="83"/>
    </location>
</feature>
<keyword evidence="4" id="KW-1185">Reference proteome</keyword>
<dbReference type="InterPro" id="IPR012429">
    <property type="entry name" value="HGSNAT_cat"/>
</dbReference>
<evidence type="ECO:0000259" key="2">
    <source>
        <dbReference type="Pfam" id="PF07786"/>
    </source>
</evidence>
<evidence type="ECO:0000256" key="1">
    <source>
        <dbReference type="SAM" id="Phobius"/>
    </source>
</evidence>
<name>A0A5Q2FFP0_9ACTN</name>
<dbReference type="EMBL" id="CP045725">
    <property type="protein sequence ID" value="QGF24607.1"/>
    <property type="molecule type" value="Genomic_DNA"/>
</dbReference>
<feature type="transmembrane region" description="Helical" evidence="1">
    <location>
        <begin position="312"/>
        <end position="332"/>
    </location>
</feature>
<organism evidence="3 4">
    <name type="scientific">Raineyella fluvialis</name>
    <dbReference type="NCBI Taxonomy" id="2662261"/>
    <lineage>
        <taxon>Bacteria</taxon>
        <taxon>Bacillati</taxon>
        <taxon>Actinomycetota</taxon>
        <taxon>Actinomycetes</taxon>
        <taxon>Propionibacteriales</taxon>
        <taxon>Propionibacteriaceae</taxon>
        <taxon>Raineyella</taxon>
    </lineage>
</organism>
<gene>
    <name evidence="3" type="ORF">Rai3103_14300</name>
</gene>
<proteinExistence type="predicted"/>
<feature type="transmembrane region" description="Helical" evidence="1">
    <location>
        <begin position="128"/>
        <end position="152"/>
    </location>
</feature>
<evidence type="ECO:0000313" key="3">
    <source>
        <dbReference type="EMBL" id="QGF24607.1"/>
    </source>
</evidence>
<feature type="transmembrane region" description="Helical" evidence="1">
    <location>
        <begin position="172"/>
        <end position="197"/>
    </location>
</feature>
<reference evidence="3 4" key="1">
    <citation type="submission" date="2019-10" db="EMBL/GenBank/DDBJ databases">
        <title>Genomic analysis of Raineyella sp. CBA3103.</title>
        <authorList>
            <person name="Roh S.W."/>
        </authorList>
    </citation>
    <scope>NUCLEOTIDE SEQUENCE [LARGE SCALE GENOMIC DNA]</scope>
    <source>
        <strain evidence="3 4">CBA3103</strain>
    </source>
</reference>
<keyword evidence="1" id="KW-0472">Membrane</keyword>
<evidence type="ECO:0000313" key="4">
    <source>
        <dbReference type="Proteomes" id="UP000386847"/>
    </source>
</evidence>
<protein>
    <submittedName>
        <fullName evidence="3">DUF1624 domain-containing protein</fullName>
    </submittedName>
</protein>
<dbReference type="RefSeq" id="WP_153573136.1">
    <property type="nucleotide sequence ID" value="NZ_CP045725.1"/>
</dbReference>
<keyword evidence="1" id="KW-0812">Transmembrane</keyword>
<dbReference type="AlphaFoldDB" id="A0A5Q2FFP0"/>
<dbReference type="Proteomes" id="UP000386847">
    <property type="component" value="Chromosome"/>
</dbReference>
<feature type="transmembrane region" description="Helical" evidence="1">
    <location>
        <begin position="245"/>
        <end position="264"/>
    </location>
</feature>